<dbReference type="GO" id="GO:0005524">
    <property type="term" value="F:ATP binding"/>
    <property type="evidence" value="ECO:0007669"/>
    <property type="project" value="UniProtKB-UniRule"/>
</dbReference>
<feature type="region of interest" description="Disordered" evidence="10">
    <location>
        <begin position="875"/>
        <end position="895"/>
    </location>
</feature>
<dbReference type="InterPro" id="IPR027417">
    <property type="entry name" value="P-loop_NTPase"/>
</dbReference>
<sequence>MTPFHNFTVKAQEALKRAHELAIERGHAQIDTLHLLGALMLQEEGIIISMLDKLEIDIQFLLDSTLDKLNAGARAEVLTPTPQIYLTQDLARVLEESHKEASELKDEFISTEHLFLALIDTPSKAQDILVKFRIDKEAVMRVLSDIRGSQHVTDMEPEAKYQSLEKYTRNLTKLAREDKLDPVIGREEEIRRVMQILSRRTKNNPVLIGEPGVGKTAIVEGLAQRIVAGDVPESLKDKELIALDLGSLVAGTKYRGEFEERLKAVVKEIDKSAGKILLFIDELHTIVGAGAAEGAIDASNMLKPALARGELHAIGATTLKEYQKYIEKDMALARRFQPVYVEEPSVDDTITVLRGLKGKYELHHGVRISDDAVVAAVQLSSRYISDRFLPDKAVDLMDEAASSLRLEMDSMPKELDKAHREIMKLEIEKEALKREDDPKAKQKMKKIQKEIEDLKEKSQGLELKWKNEKESIQNIRAMKKEIDILRQESDVAEREGDLARVAELRYGRIPELQHRISSEEERLRKLQASRKILKEQITAEEIADVVSRWTGVPVTRMLEEEAQKLLHMEDALKRRVVGQDDAIAKVAQAVRRSRAGVAEEDRPVGSFMFLGPTGVGKTELARALAEFMFNDEKALIRVDMSEYMERHTVSKFIGSPPGYVGHEEGGQLTELIRHRPYSVVLFDEIEKAHPEVFNVMLQILDNGRLTDAKGRHVNFKNTVIVMTSNIGSEYVREMESLGFIAEENDTKDHQEGELKSKIKSALERHFRPEFLNRFDDIIIFNSLTPEILGEIVQIQLERVTKRLARKDITIKIAPEAKKLLAKEGYDPHYGARPLKRFIQNKILNPLAESIVAGKVHPESEICVSVKDGVLVIETSSKKGDKPSGSKKKKEPIRAA</sequence>
<feature type="compositionally biased region" description="Basic residues" evidence="10">
    <location>
        <begin position="884"/>
        <end position="895"/>
    </location>
</feature>
<dbReference type="PANTHER" id="PTHR11638:SF18">
    <property type="entry name" value="HEAT SHOCK PROTEIN 104"/>
    <property type="match status" value="1"/>
</dbReference>
<comment type="subunit">
    <text evidence="7">Homohexamer. The oligomerization is ATP-dependent.</text>
</comment>
<evidence type="ECO:0000256" key="3">
    <source>
        <dbReference type="ARBA" id="ARBA00022741"/>
    </source>
</evidence>
<dbReference type="AlphaFoldDB" id="A0A1G2G6M9"/>
<keyword evidence="5 9" id="KW-0175">Coiled coil</keyword>
<dbReference type="InterPro" id="IPR017730">
    <property type="entry name" value="Chaperonin_ClpB"/>
</dbReference>
<organism evidence="12 13">
    <name type="scientific">Candidatus Ryanbacteria bacterium RIFCSPHIGHO2_01_FULL_48_27</name>
    <dbReference type="NCBI Taxonomy" id="1802115"/>
    <lineage>
        <taxon>Bacteria</taxon>
        <taxon>Candidatus Ryaniibacteriota</taxon>
    </lineage>
</organism>
<evidence type="ECO:0000256" key="10">
    <source>
        <dbReference type="SAM" id="MobiDB-lite"/>
    </source>
</evidence>
<keyword evidence="6 9" id="KW-0143">Chaperone</keyword>
<proteinExistence type="inferred from homology"/>
<dbReference type="InterPro" id="IPR041546">
    <property type="entry name" value="ClpA/ClpB_AAA_lid"/>
</dbReference>
<gene>
    <name evidence="9" type="primary">clpB</name>
    <name evidence="12" type="ORF">A2756_01825</name>
</gene>
<keyword evidence="9" id="KW-0346">Stress response</keyword>
<feature type="domain" description="Clp R" evidence="11">
    <location>
        <begin position="4"/>
        <end position="149"/>
    </location>
</feature>
<dbReference type="Gene3D" id="1.10.1780.10">
    <property type="entry name" value="Clp, N-terminal domain"/>
    <property type="match status" value="1"/>
</dbReference>
<keyword evidence="2 8" id="KW-0677">Repeat</keyword>
<comment type="subcellular location">
    <subcellularLocation>
        <location evidence="9">Cytoplasm</location>
    </subcellularLocation>
</comment>
<dbReference type="Pfam" id="PF10431">
    <property type="entry name" value="ClpB_D2-small"/>
    <property type="match status" value="1"/>
</dbReference>
<dbReference type="SUPFAM" id="SSF52540">
    <property type="entry name" value="P-loop containing nucleoside triphosphate hydrolases"/>
    <property type="match status" value="2"/>
</dbReference>
<dbReference type="STRING" id="1802115.A2756_01825"/>
<feature type="coiled-coil region" evidence="9">
    <location>
        <begin position="415"/>
        <end position="543"/>
    </location>
</feature>
<dbReference type="InterPro" id="IPR018368">
    <property type="entry name" value="ClpA/B_CS1"/>
</dbReference>
<evidence type="ECO:0000256" key="2">
    <source>
        <dbReference type="ARBA" id="ARBA00022737"/>
    </source>
</evidence>
<evidence type="ECO:0000313" key="12">
    <source>
        <dbReference type="EMBL" id="OGZ45630.1"/>
    </source>
</evidence>
<evidence type="ECO:0000256" key="5">
    <source>
        <dbReference type="ARBA" id="ARBA00023054"/>
    </source>
</evidence>
<evidence type="ECO:0000256" key="7">
    <source>
        <dbReference type="ARBA" id="ARBA00026057"/>
    </source>
</evidence>
<dbReference type="Pfam" id="PF02861">
    <property type="entry name" value="Clp_N"/>
    <property type="match status" value="1"/>
</dbReference>
<dbReference type="FunFam" id="3.40.50.300:FF:000025">
    <property type="entry name" value="ATP-dependent Clp protease subunit"/>
    <property type="match status" value="1"/>
</dbReference>
<dbReference type="SUPFAM" id="SSF81923">
    <property type="entry name" value="Double Clp-N motif"/>
    <property type="match status" value="1"/>
</dbReference>
<dbReference type="InterPro" id="IPR050130">
    <property type="entry name" value="ClpA_ClpB"/>
</dbReference>
<accession>A0A1G2G6M9</accession>
<keyword evidence="4 9" id="KW-0067">ATP-binding</keyword>
<keyword evidence="9" id="KW-0963">Cytoplasm</keyword>
<dbReference type="InterPro" id="IPR004176">
    <property type="entry name" value="Clp_R_N"/>
</dbReference>
<protein>
    <recommendedName>
        <fullName evidence="9">Chaperone protein ClpB</fullName>
    </recommendedName>
</protein>
<evidence type="ECO:0000256" key="1">
    <source>
        <dbReference type="ARBA" id="ARBA00008675"/>
    </source>
</evidence>
<dbReference type="InterPro" id="IPR019489">
    <property type="entry name" value="Clp_ATPase_C"/>
</dbReference>
<comment type="similarity">
    <text evidence="1 9">Belongs to the ClpA/ClpB family.</text>
</comment>
<dbReference type="FunFam" id="1.10.8.60:FF:000017">
    <property type="entry name" value="ATP-dependent chaperone ClpB"/>
    <property type="match status" value="1"/>
</dbReference>
<dbReference type="Pfam" id="PF17871">
    <property type="entry name" value="AAA_lid_9"/>
    <property type="match status" value="1"/>
</dbReference>
<comment type="subunit">
    <text evidence="9">Homohexamer; The oligomerization is ATP-dependent.</text>
</comment>
<dbReference type="GO" id="GO:0034605">
    <property type="term" value="P:cellular response to heat"/>
    <property type="evidence" value="ECO:0007669"/>
    <property type="project" value="TreeGrafter"/>
</dbReference>
<dbReference type="EMBL" id="MHNL01000005">
    <property type="protein sequence ID" value="OGZ45630.1"/>
    <property type="molecule type" value="Genomic_DNA"/>
</dbReference>
<dbReference type="PROSITE" id="PS51903">
    <property type="entry name" value="CLP_R"/>
    <property type="match status" value="1"/>
</dbReference>
<reference evidence="12 13" key="1">
    <citation type="journal article" date="2016" name="Nat. Commun.">
        <title>Thousands of microbial genomes shed light on interconnected biogeochemical processes in an aquifer system.</title>
        <authorList>
            <person name="Anantharaman K."/>
            <person name="Brown C.T."/>
            <person name="Hug L.A."/>
            <person name="Sharon I."/>
            <person name="Castelle C.J."/>
            <person name="Probst A.J."/>
            <person name="Thomas B.C."/>
            <person name="Singh A."/>
            <person name="Wilkins M.J."/>
            <person name="Karaoz U."/>
            <person name="Brodie E.L."/>
            <person name="Williams K.H."/>
            <person name="Hubbard S.S."/>
            <person name="Banfield J.F."/>
        </authorList>
    </citation>
    <scope>NUCLEOTIDE SEQUENCE [LARGE SCALE GENOMIC DNA]</scope>
</reference>
<dbReference type="NCBIfam" id="TIGR03346">
    <property type="entry name" value="chaperone_ClpB"/>
    <property type="match status" value="1"/>
</dbReference>
<dbReference type="SMART" id="SM01086">
    <property type="entry name" value="ClpB_D2-small"/>
    <property type="match status" value="1"/>
</dbReference>
<dbReference type="InterPro" id="IPR003593">
    <property type="entry name" value="AAA+_ATPase"/>
</dbReference>
<dbReference type="Proteomes" id="UP000177785">
    <property type="component" value="Unassembled WGS sequence"/>
</dbReference>
<dbReference type="Pfam" id="PF07724">
    <property type="entry name" value="AAA_2"/>
    <property type="match status" value="1"/>
</dbReference>
<dbReference type="FunFam" id="3.40.50.300:FF:000120">
    <property type="entry name" value="ATP-dependent chaperone ClpB"/>
    <property type="match status" value="1"/>
</dbReference>
<evidence type="ECO:0000256" key="8">
    <source>
        <dbReference type="PROSITE-ProRule" id="PRU01251"/>
    </source>
</evidence>
<evidence type="ECO:0000313" key="13">
    <source>
        <dbReference type="Proteomes" id="UP000177785"/>
    </source>
</evidence>
<dbReference type="SMART" id="SM00382">
    <property type="entry name" value="AAA"/>
    <property type="match status" value="2"/>
</dbReference>
<comment type="function">
    <text evidence="9">Part of a stress-induced multi-chaperone system, it is involved in the recovery of the cell from heat-induced damage, in cooperation with DnaK, DnaJ and GrpE.</text>
</comment>
<dbReference type="PANTHER" id="PTHR11638">
    <property type="entry name" value="ATP-DEPENDENT CLP PROTEASE"/>
    <property type="match status" value="1"/>
</dbReference>
<dbReference type="PROSITE" id="PS00870">
    <property type="entry name" value="CLPAB_1"/>
    <property type="match status" value="1"/>
</dbReference>
<dbReference type="CDD" id="cd19499">
    <property type="entry name" value="RecA-like_ClpB_Hsp104-like"/>
    <property type="match status" value="1"/>
</dbReference>
<dbReference type="InterPro" id="IPR001270">
    <property type="entry name" value="ClpA/B"/>
</dbReference>
<dbReference type="CDD" id="cd00009">
    <property type="entry name" value="AAA"/>
    <property type="match status" value="1"/>
</dbReference>
<dbReference type="InterPro" id="IPR003959">
    <property type="entry name" value="ATPase_AAA_core"/>
</dbReference>
<name>A0A1G2G6M9_9BACT</name>
<evidence type="ECO:0000256" key="6">
    <source>
        <dbReference type="ARBA" id="ARBA00023186"/>
    </source>
</evidence>
<evidence type="ECO:0000256" key="9">
    <source>
        <dbReference type="RuleBase" id="RU362034"/>
    </source>
</evidence>
<dbReference type="InterPro" id="IPR036628">
    <property type="entry name" value="Clp_N_dom_sf"/>
</dbReference>
<dbReference type="PRINTS" id="PR00300">
    <property type="entry name" value="CLPPROTEASEA"/>
</dbReference>
<dbReference type="GO" id="GO:0005737">
    <property type="term" value="C:cytoplasm"/>
    <property type="evidence" value="ECO:0007669"/>
    <property type="project" value="UniProtKB-SubCell"/>
</dbReference>
<dbReference type="Gene3D" id="3.40.50.300">
    <property type="entry name" value="P-loop containing nucleotide triphosphate hydrolases"/>
    <property type="match status" value="3"/>
</dbReference>
<evidence type="ECO:0000256" key="4">
    <source>
        <dbReference type="ARBA" id="ARBA00022840"/>
    </source>
</evidence>
<keyword evidence="3 9" id="KW-0547">Nucleotide-binding</keyword>
<dbReference type="Gene3D" id="1.10.8.60">
    <property type="match status" value="1"/>
</dbReference>
<dbReference type="Pfam" id="PF00004">
    <property type="entry name" value="AAA"/>
    <property type="match status" value="1"/>
</dbReference>
<evidence type="ECO:0000259" key="11">
    <source>
        <dbReference type="PROSITE" id="PS51903"/>
    </source>
</evidence>
<dbReference type="GO" id="GO:0016887">
    <property type="term" value="F:ATP hydrolysis activity"/>
    <property type="evidence" value="ECO:0007669"/>
    <property type="project" value="InterPro"/>
</dbReference>
<dbReference type="FunFam" id="3.40.50.300:FF:000010">
    <property type="entry name" value="Chaperone clpB 1, putative"/>
    <property type="match status" value="1"/>
</dbReference>
<dbReference type="GO" id="GO:0042026">
    <property type="term" value="P:protein refolding"/>
    <property type="evidence" value="ECO:0007669"/>
    <property type="project" value="UniProtKB-UniRule"/>
</dbReference>
<comment type="caution">
    <text evidence="12">The sequence shown here is derived from an EMBL/GenBank/DDBJ whole genome shotgun (WGS) entry which is preliminary data.</text>
</comment>